<protein>
    <submittedName>
        <fullName evidence="2">Uncharacterized protein</fullName>
    </submittedName>
</protein>
<feature type="region of interest" description="Disordered" evidence="1">
    <location>
        <begin position="1"/>
        <end position="27"/>
    </location>
</feature>
<feature type="compositionally biased region" description="Basic and acidic residues" evidence="1">
    <location>
        <begin position="1"/>
        <end position="10"/>
    </location>
</feature>
<evidence type="ECO:0000256" key="1">
    <source>
        <dbReference type="SAM" id="MobiDB-lite"/>
    </source>
</evidence>
<organism evidence="2">
    <name type="scientific">Anguilla anguilla</name>
    <name type="common">European freshwater eel</name>
    <name type="synonym">Muraena anguilla</name>
    <dbReference type="NCBI Taxonomy" id="7936"/>
    <lineage>
        <taxon>Eukaryota</taxon>
        <taxon>Metazoa</taxon>
        <taxon>Chordata</taxon>
        <taxon>Craniata</taxon>
        <taxon>Vertebrata</taxon>
        <taxon>Euteleostomi</taxon>
        <taxon>Actinopterygii</taxon>
        <taxon>Neopterygii</taxon>
        <taxon>Teleostei</taxon>
        <taxon>Anguilliformes</taxon>
        <taxon>Anguillidae</taxon>
        <taxon>Anguilla</taxon>
    </lineage>
</organism>
<feature type="compositionally biased region" description="Basic residues" evidence="1">
    <location>
        <begin position="11"/>
        <end position="27"/>
    </location>
</feature>
<reference evidence="2" key="2">
    <citation type="journal article" date="2015" name="Fish Shellfish Immunol.">
        <title>Early steps in the European eel (Anguilla anguilla)-Vibrio vulnificus interaction in the gills: Role of the RtxA13 toxin.</title>
        <authorList>
            <person name="Callol A."/>
            <person name="Pajuelo D."/>
            <person name="Ebbesson L."/>
            <person name="Teles M."/>
            <person name="MacKenzie S."/>
            <person name="Amaro C."/>
        </authorList>
    </citation>
    <scope>NUCLEOTIDE SEQUENCE</scope>
</reference>
<name>A0A0E9W3Q1_ANGAN</name>
<dbReference type="EMBL" id="GBXM01023605">
    <property type="protein sequence ID" value="JAH84972.1"/>
    <property type="molecule type" value="Transcribed_RNA"/>
</dbReference>
<reference evidence="2" key="1">
    <citation type="submission" date="2014-11" db="EMBL/GenBank/DDBJ databases">
        <authorList>
            <person name="Amaro Gonzalez C."/>
        </authorList>
    </citation>
    <scope>NUCLEOTIDE SEQUENCE</scope>
</reference>
<accession>A0A0E9W3Q1</accession>
<evidence type="ECO:0000313" key="2">
    <source>
        <dbReference type="EMBL" id="JAH84972.1"/>
    </source>
</evidence>
<sequence>MLESFEQSKNERKKKKKLGWKKKIWTG</sequence>
<dbReference type="AlphaFoldDB" id="A0A0E9W3Q1"/>
<proteinExistence type="predicted"/>